<name>A0A401GNB9_9APHY</name>
<evidence type="ECO:0000256" key="2">
    <source>
        <dbReference type="ARBA" id="ARBA00022679"/>
    </source>
</evidence>
<protein>
    <recommendedName>
        <fullName evidence="3">Putative gamma-glutamylcyclotransferase</fullName>
    </recommendedName>
</protein>
<dbReference type="PANTHER" id="PTHR31544:SF2">
    <property type="entry name" value="AIG2-LIKE PROTEIN D"/>
    <property type="match status" value="1"/>
</dbReference>
<dbReference type="Gene3D" id="3.10.490.10">
    <property type="entry name" value="Gamma-glutamyl cyclotransferase-like"/>
    <property type="match status" value="1"/>
</dbReference>
<dbReference type="SUPFAM" id="SSF110857">
    <property type="entry name" value="Gamma-glutamyl cyclotransferase-like"/>
    <property type="match status" value="1"/>
</dbReference>
<comment type="similarity">
    <text evidence="1">Belongs to the gamma-glutamylcyclotransferase family.</text>
</comment>
<dbReference type="CDD" id="cd06661">
    <property type="entry name" value="GGCT_like"/>
    <property type="match status" value="1"/>
</dbReference>
<dbReference type="OrthoDB" id="1044435at2759"/>
<organism evidence="5 6">
    <name type="scientific">Sparassis crispa</name>
    <dbReference type="NCBI Taxonomy" id="139825"/>
    <lineage>
        <taxon>Eukaryota</taxon>
        <taxon>Fungi</taxon>
        <taxon>Dikarya</taxon>
        <taxon>Basidiomycota</taxon>
        <taxon>Agaricomycotina</taxon>
        <taxon>Agaricomycetes</taxon>
        <taxon>Polyporales</taxon>
        <taxon>Sparassidaceae</taxon>
        <taxon>Sparassis</taxon>
    </lineage>
</organism>
<dbReference type="Pfam" id="PF06094">
    <property type="entry name" value="GGACT"/>
    <property type="match status" value="1"/>
</dbReference>
<gene>
    <name evidence="5" type="ORF">SCP_0507710</name>
</gene>
<sequence length="160" mass="17795">MPEELSPTSSTMPAPSILPQGEPAPRPLFLYGTLLCRPLLAWLLTGDPHRTSLIEDVTAPARLRDFVRTPLRGCDYPALVPASGREVQGLLLRLQSTSQRRKVDDFEGETYRVTAVRVRSVGDDDGEGKEIEADAYVWAGQPEMVELGKEWDLEKFETKG</sequence>
<dbReference type="RefSeq" id="XP_027614628.1">
    <property type="nucleotide sequence ID" value="XM_027758827.1"/>
</dbReference>
<dbReference type="InParanoid" id="A0A401GNB9"/>
<accession>A0A401GNB9</accession>
<evidence type="ECO:0000256" key="1">
    <source>
        <dbReference type="ARBA" id="ARBA00008861"/>
    </source>
</evidence>
<dbReference type="InterPro" id="IPR013024">
    <property type="entry name" value="GGCT-like"/>
</dbReference>
<evidence type="ECO:0000313" key="5">
    <source>
        <dbReference type="EMBL" id="GBE83715.1"/>
    </source>
</evidence>
<dbReference type="GO" id="GO:0016740">
    <property type="term" value="F:transferase activity"/>
    <property type="evidence" value="ECO:0007669"/>
    <property type="project" value="UniProtKB-KW"/>
</dbReference>
<evidence type="ECO:0000256" key="3">
    <source>
        <dbReference type="ARBA" id="ARBA00030602"/>
    </source>
</evidence>
<dbReference type="GeneID" id="38780632"/>
<dbReference type="Proteomes" id="UP000287166">
    <property type="component" value="Unassembled WGS sequence"/>
</dbReference>
<dbReference type="InterPro" id="IPR036568">
    <property type="entry name" value="GGCT-like_sf"/>
</dbReference>
<dbReference type="AlphaFoldDB" id="A0A401GNB9"/>
<keyword evidence="6" id="KW-1185">Reference proteome</keyword>
<dbReference type="InterPro" id="IPR009288">
    <property type="entry name" value="AIG2-like_dom"/>
</dbReference>
<keyword evidence="2" id="KW-0808">Transferase</keyword>
<dbReference type="EMBL" id="BFAD01000005">
    <property type="protein sequence ID" value="GBE83715.1"/>
    <property type="molecule type" value="Genomic_DNA"/>
</dbReference>
<comment type="caution">
    <text evidence="5">The sequence shown here is derived from an EMBL/GenBank/DDBJ whole genome shotgun (WGS) entry which is preliminary data.</text>
</comment>
<dbReference type="InterPro" id="IPR045038">
    <property type="entry name" value="AIG2-like"/>
</dbReference>
<feature type="domain" description="Gamma-glutamylcyclotransferase AIG2-like" evidence="4">
    <location>
        <begin position="28"/>
        <end position="142"/>
    </location>
</feature>
<evidence type="ECO:0000313" key="6">
    <source>
        <dbReference type="Proteomes" id="UP000287166"/>
    </source>
</evidence>
<proteinExistence type="inferred from homology"/>
<dbReference type="PANTHER" id="PTHR31544">
    <property type="entry name" value="AIG2-LIKE PROTEIN D"/>
    <property type="match status" value="1"/>
</dbReference>
<evidence type="ECO:0000259" key="4">
    <source>
        <dbReference type="Pfam" id="PF06094"/>
    </source>
</evidence>
<reference evidence="5 6" key="1">
    <citation type="journal article" date="2018" name="Sci. Rep.">
        <title>Genome sequence of the cauliflower mushroom Sparassis crispa (Hanabiratake) and its association with beneficial usage.</title>
        <authorList>
            <person name="Kiyama R."/>
            <person name="Furutani Y."/>
            <person name="Kawaguchi K."/>
            <person name="Nakanishi T."/>
        </authorList>
    </citation>
    <scope>NUCLEOTIDE SEQUENCE [LARGE SCALE GENOMIC DNA]</scope>
</reference>